<evidence type="ECO:0000313" key="2">
    <source>
        <dbReference type="Proteomes" id="UP000076722"/>
    </source>
</evidence>
<evidence type="ECO:0000313" key="1">
    <source>
        <dbReference type="EMBL" id="KZS96443.1"/>
    </source>
</evidence>
<organism evidence="1 2">
    <name type="scientific">Sistotremastrum niveocremeum HHB9708</name>
    <dbReference type="NCBI Taxonomy" id="1314777"/>
    <lineage>
        <taxon>Eukaryota</taxon>
        <taxon>Fungi</taxon>
        <taxon>Dikarya</taxon>
        <taxon>Basidiomycota</taxon>
        <taxon>Agaricomycotina</taxon>
        <taxon>Agaricomycetes</taxon>
        <taxon>Sistotremastrales</taxon>
        <taxon>Sistotremastraceae</taxon>
        <taxon>Sertulicium</taxon>
        <taxon>Sertulicium niveocremeum</taxon>
    </lineage>
</organism>
<keyword evidence="2" id="KW-1185">Reference proteome</keyword>
<gene>
    <name evidence="1" type="ORF">SISNIDRAFT_537238</name>
</gene>
<protein>
    <submittedName>
        <fullName evidence="1">Uncharacterized protein</fullName>
    </submittedName>
</protein>
<feature type="non-terminal residue" evidence="1">
    <location>
        <position position="1"/>
    </location>
</feature>
<sequence length="112" mass="12341">GVFSQNARISDYCFPRDLHVPWLHSGRIGGGMFCLSELRCTALCQPVSSAYTRCSKNGEIRGACLCSAETISSASACSQCLSHARDRAREEREDAAFRALVERWKSGQSAHR</sequence>
<accession>A0A164XZR7</accession>
<reference evidence="1 2" key="1">
    <citation type="journal article" date="2016" name="Mol. Biol. Evol.">
        <title>Comparative Genomics of Early-Diverging Mushroom-Forming Fungi Provides Insights into the Origins of Lignocellulose Decay Capabilities.</title>
        <authorList>
            <person name="Nagy L.G."/>
            <person name="Riley R."/>
            <person name="Tritt A."/>
            <person name="Adam C."/>
            <person name="Daum C."/>
            <person name="Floudas D."/>
            <person name="Sun H."/>
            <person name="Yadav J.S."/>
            <person name="Pangilinan J."/>
            <person name="Larsson K.H."/>
            <person name="Matsuura K."/>
            <person name="Barry K."/>
            <person name="Labutti K."/>
            <person name="Kuo R."/>
            <person name="Ohm R.A."/>
            <person name="Bhattacharya S.S."/>
            <person name="Shirouzu T."/>
            <person name="Yoshinaga Y."/>
            <person name="Martin F.M."/>
            <person name="Grigoriev I.V."/>
            <person name="Hibbett D.S."/>
        </authorList>
    </citation>
    <scope>NUCLEOTIDE SEQUENCE [LARGE SCALE GENOMIC DNA]</scope>
    <source>
        <strain evidence="1 2">HHB9708</strain>
    </source>
</reference>
<dbReference type="AlphaFoldDB" id="A0A164XZR7"/>
<dbReference type="EMBL" id="KV419399">
    <property type="protein sequence ID" value="KZS96443.1"/>
    <property type="molecule type" value="Genomic_DNA"/>
</dbReference>
<feature type="non-terminal residue" evidence="1">
    <location>
        <position position="112"/>
    </location>
</feature>
<dbReference type="Proteomes" id="UP000076722">
    <property type="component" value="Unassembled WGS sequence"/>
</dbReference>
<proteinExistence type="predicted"/>
<name>A0A164XZR7_9AGAM</name>